<evidence type="ECO:0000256" key="1">
    <source>
        <dbReference type="ARBA" id="ARBA00001966"/>
    </source>
</evidence>
<dbReference type="InterPro" id="IPR010722">
    <property type="entry name" value="BATS_dom"/>
</dbReference>
<dbReference type="InterPro" id="IPR058240">
    <property type="entry name" value="rSAM_sf"/>
</dbReference>
<keyword evidence="4" id="KW-0479">Metal-binding</keyword>
<dbReference type="SFLD" id="SFLDG01081">
    <property type="entry name" value="cleavage_of_the_Ca-Cb_bond_in"/>
    <property type="match status" value="1"/>
</dbReference>
<dbReference type="AlphaFoldDB" id="A0A0G1NC99"/>
<evidence type="ECO:0000256" key="5">
    <source>
        <dbReference type="ARBA" id="ARBA00023004"/>
    </source>
</evidence>
<name>A0A0G1NC99_9BACT</name>
<dbReference type="GO" id="GO:0044272">
    <property type="term" value="P:sulfur compound biosynthetic process"/>
    <property type="evidence" value="ECO:0007669"/>
    <property type="project" value="UniProtKB-ARBA"/>
</dbReference>
<dbReference type="Pfam" id="PF06968">
    <property type="entry name" value="BATS"/>
    <property type="match status" value="1"/>
</dbReference>
<dbReference type="SFLD" id="SFLDG01060">
    <property type="entry name" value="BATS_domain_containing"/>
    <property type="match status" value="1"/>
</dbReference>
<evidence type="ECO:0000256" key="4">
    <source>
        <dbReference type="ARBA" id="ARBA00022723"/>
    </source>
</evidence>
<keyword evidence="3" id="KW-0949">S-adenosyl-L-methionine</keyword>
<evidence type="ECO:0000256" key="6">
    <source>
        <dbReference type="ARBA" id="ARBA00023014"/>
    </source>
</evidence>
<dbReference type="PANTHER" id="PTHR43583:SF2">
    <property type="entry name" value="THIAZOLE BIOSYNTHESIS PROTEIN"/>
    <property type="match status" value="1"/>
</dbReference>
<evidence type="ECO:0000259" key="7">
    <source>
        <dbReference type="PROSITE" id="PS51918"/>
    </source>
</evidence>
<feature type="domain" description="Radical SAM core" evidence="7">
    <location>
        <begin position="75"/>
        <end position="316"/>
    </location>
</feature>
<dbReference type="PANTHER" id="PTHR43583">
    <property type="entry name" value="2-IMINOACETATE SYNTHASE"/>
    <property type="match status" value="1"/>
</dbReference>
<dbReference type="SFLD" id="SFLDF00319">
    <property type="entry name" value="Fe_hydrogenase_maturase_(HydG"/>
    <property type="match status" value="1"/>
</dbReference>
<dbReference type="InterPro" id="IPR024007">
    <property type="entry name" value="FeFe-hyd_mat_HydG"/>
</dbReference>
<protein>
    <submittedName>
        <fullName evidence="8">Thiamine biosynthesis protein ThiH</fullName>
    </submittedName>
</protein>
<evidence type="ECO:0000313" key="8">
    <source>
        <dbReference type="EMBL" id="KKU18002.1"/>
    </source>
</evidence>
<comment type="caution">
    <text evidence="8">The sequence shown here is derived from an EMBL/GenBank/DDBJ whole genome shotgun (WGS) entry which is preliminary data.</text>
</comment>
<dbReference type="InterPro" id="IPR034428">
    <property type="entry name" value="ThiH/NoCL/HydG-like"/>
</dbReference>
<keyword evidence="5" id="KW-0408">Iron</keyword>
<keyword evidence="6" id="KW-0411">Iron-sulfur</keyword>
<dbReference type="NCBIfam" id="TIGR03955">
    <property type="entry name" value="rSAM_HydG"/>
    <property type="match status" value="1"/>
</dbReference>
<evidence type="ECO:0000256" key="2">
    <source>
        <dbReference type="ARBA" id="ARBA00022485"/>
    </source>
</evidence>
<dbReference type="InterPro" id="IPR013785">
    <property type="entry name" value="Aldolase_TIM"/>
</dbReference>
<dbReference type="PROSITE" id="PS51918">
    <property type="entry name" value="RADICAL_SAM"/>
    <property type="match status" value="1"/>
</dbReference>
<organism evidence="8 9">
    <name type="scientific">Candidatus Azambacteria bacterium GW2011_GWA2_45_90</name>
    <dbReference type="NCBI Taxonomy" id="1618614"/>
    <lineage>
        <taxon>Bacteria</taxon>
        <taxon>Candidatus Azamiibacteriota</taxon>
    </lineage>
</organism>
<dbReference type="GO" id="GO:0051539">
    <property type="term" value="F:4 iron, 4 sulfur cluster binding"/>
    <property type="evidence" value="ECO:0007669"/>
    <property type="project" value="UniProtKB-KW"/>
</dbReference>
<dbReference type="Proteomes" id="UP000034644">
    <property type="component" value="Unassembled WGS sequence"/>
</dbReference>
<dbReference type="SFLD" id="SFLDS00029">
    <property type="entry name" value="Radical_SAM"/>
    <property type="match status" value="1"/>
</dbReference>
<dbReference type="GO" id="GO:0042364">
    <property type="term" value="P:water-soluble vitamin biosynthetic process"/>
    <property type="evidence" value="ECO:0007669"/>
    <property type="project" value="UniProtKB-ARBA"/>
</dbReference>
<dbReference type="Gene3D" id="3.20.20.70">
    <property type="entry name" value="Aldolase class I"/>
    <property type="match status" value="1"/>
</dbReference>
<dbReference type="GO" id="GO:0046872">
    <property type="term" value="F:metal ion binding"/>
    <property type="evidence" value="ECO:0007669"/>
    <property type="project" value="UniProtKB-KW"/>
</dbReference>
<dbReference type="CDD" id="cd01335">
    <property type="entry name" value="Radical_SAM"/>
    <property type="match status" value="1"/>
</dbReference>
<dbReference type="InterPro" id="IPR007197">
    <property type="entry name" value="rSAM"/>
</dbReference>
<dbReference type="SUPFAM" id="SSF102114">
    <property type="entry name" value="Radical SAM enzymes"/>
    <property type="match status" value="1"/>
</dbReference>
<dbReference type="PATRIC" id="fig|1618614.3.peg.335"/>
<keyword evidence="2" id="KW-0004">4Fe-4S</keyword>
<sequence>MKKLGEEKLPINEKKIFSLLEKAEKSCQADAVQIVNKAKKGEIPSLPEAAILIHHSRDIEGCLFETAADIRRMIYGNRMVLFAPLYLSSFCANDCLYCGFRISNSELERKALSEEEAVEEVRWLHRRGYRRLLLESAEDLKKFPIDEICSLMRTIYGLKDSQGRHLIDRLNVNVAATTPENYKKLLAAGIGTYNLFQETYHRPTYERTHFKGPKKSYERQILAPDRAIEAGIGDVGLGVLYGLYDWKFEALALFAHAEYLEKKFGIGPHTVSFPRIKPASGVAFQPPCPVDDETLLRIIAITRIVLPYAGLIISTREPADFRSKAFKIGISQTSAGSSTEVGGYRKEKSVGQFIVADERPLEEVVHELLEDGFIPSFCTACEYRERTGTNFMRFARTGCIAPLCAANSLLSLAEYLREAAENGFLKDETVELGKRAIKKEIAKLSPFAAGVIKESLEKIFSGENARFHYI</sequence>
<evidence type="ECO:0000256" key="3">
    <source>
        <dbReference type="ARBA" id="ARBA00022691"/>
    </source>
</evidence>
<comment type="cofactor">
    <cofactor evidence="1">
        <name>[4Fe-4S] cluster</name>
        <dbReference type="ChEBI" id="CHEBI:49883"/>
    </cofactor>
</comment>
<dbReference type="SMART" id="SM00876">
    <property type="entry name" value="BATS"/>
    <property type="match status" value="1"/>
</dbReference>
<accession>A0A0G1NC99</accession>
<gene>
    <name evidence="8" type="ORF">UX27_C0024G0006</name>
</gene>
<evidence type="ECO:0000313" key="9">
    <source>
        <dbReference type="Proteomes" id="UP000034644"/>
    </source>
</evidence>
<dbReference type="Pfam" id="PF04055">
    <property type="entry name" value="Radical_SAM"/>
    <property type="match status" value="1"/>
</dbReference>
<dbReference type="EMBL" id="LCLO01000024">
    <property type="protein sequence ID" value="KKU18002.1"/>
    <property type="molecule type" value="Genomic_DNA"/>
</dbReference>
<reference evidence="8 9" key="1">
    <citation type="journal article" date="2015" name="Nature">
        <title>rRNA introns, odd ribosomes, and small enigmatic genomes across a large radiation of phyla.</title>
        <authorList>
            <person name="Brown C.T."/>
            <person name="Hug L.A."/>
            <person name="Thomas B.C."/>
            <person name="Sharon I."/>
            <person name="Castelle C.J."/>
            <person name="Singh A."/>
            <person name="Wilkins M.J."/>
            <person name="Williams K.H."/>
            <person name="Banfield J.F."/>
        </authorList>
    </citation>
    <scope>NUCLEOTIDE SEQUENCE [LARGE SCALE GENOMIC DNA]</scope>
</reference>
<dbReference type="GO" id="GO:0003824">
    <property type="term" value="F:catalytic activity"/>
    <property type="evidence" value="ECO:0007669"/>
    <property type="project" value="InterPro"/>
</dbReference>
<proteinExistence type="predicted"/>